<feature type="region of interest" description="Disordered" evidence="2">
    <location>
        <begin position="523"/>
        <end position="543"/>
    </location>
</feature>
<dbReference type="InterPro" id="IPR011009">
    <property type="entry name" value="Kinase-like_dom_sf"/>
</dbReference>
<evidence type="ECO:0000256" key="1">
    <source>
        <dbReference type="PROSITE-ProRule" id="PRU10141"/>
    </source>
</evidence>
<keyword evidence="1" id="KW-0067">ATP-binding</keyword>
<dbReference type="GO" id="GO:0004674">
    <property type="term" value="F:protein serine/threonine kinase activity"/>
    <property type="evidence" value="ECO:0007669"/>
    <property type="project" value="TreeGrafter"/>
</dbReference>
<reference evidence="5" key="1">
    <citation type="journal article" date="2016" name="Nat. Commun.">
        <title>The Gonium pectorale genome demonstrates co-option of cell cycle regulation during the evolution of multicellularity.</title>
        <authorList>
            <person name="Hanschen E.R."/>
            <person name="Marriage T.N."/>
            <person name="Ferris P.J."/>
            <person name="Hamaji T."/>
            <person name="Toyoda A."/>
            <person name="Fujiyama A."/>
            <person name="Neme R."/>
            <person name="Noguchi H."/>
            <person name="Minakuchi Y."/>
            <person name="Suzuki M."/>
            <person name="Kawai-Toyooka H."/>
            <person name="Smith D.R."/>
            <person name="Sparks H."/>
            <person name="Anderson J."/>
            <person name="Bakaric R."/>
            <person name="Luria V."/>
            <person name="Karger A."/>
            <person name="Kirschner M.W."/>
            <person name="Durand P.M."/>
            <person name="Michod R.E."/>
            <person name="Nozaki H."/>
            <person name="Olson B.J."/>
        </authorList>
    </citation>
    <scope>NUCLEOTIDE SEQUENCE [LARGE SCALE GENOMIC DNA]</scope>
    <source>
        <strain evidence="5">NIES-2863</strain>
    </source>
</reference>
<feature type="domain" description="Protein kinase" evidence="3">
    <location>
        <begin position="464"/>
        <end position="615"/>
    </location>
</feature>
<feature type="region of interest" description="Disordered" evidence="2">
    <location>
        <begin position="290"/>
        <end position="331"/>
    </location>
</feature>
<organism evidence="4 5">
    <name type="scientific">Gonium pectorale</name>
    <name type="common">Green alga</name>
    <dbReference type="NCBI Taxonomy" id="33097"/>
    <lineage>
        <taxon>Eukaryota</taxon>
        <taxon>Viridiplantae</taxon>
        <taxon>Chlorophyta</taxon>
        <taxon>core chlorophytes</taxon>
        <taxon>Chlorophyceae</taxon>
        <taxon>CS clade</taxon>
        <taxon>Chlamydomonadales</taxon>
        <taxon>Volvocaceae</taxon>
        <taxon>Gonium</taxon>
    </lineage>
</organism>
<feature type="binding site" evidence="1">
    <location>
        <position position="491"/>
    </location>
    <ligand>
        <name>ATP</name>
        <dbReference type="ChEBI" id="CHEBI:30616"/>
    </ligand>
</feature>
<keyword evidence="5" id="KW-1185">Reference proteome</keyword>
<dbReference type="OrthoDB" id="8891264at2759"/>
<name>A0A150FVD6_GONPE</name>
<dbReference type="GO" id="GO:0005524">
    <property type="term" value="F:ATP binding"/>
    <property type="evidence" value="ECO:0007669"/>
    <property type="project" value="UniProtKB-UniRule"/>
</dbReference>
<dbReference type="InterPro" id="IPR017441">
    <property type="entry name" value="Protein_kinase_ATP_BS"/>
</dbReference>
<evidence type="ECO:0000259" key="3">
    <source>
        <dbReference type="PROSITE" id="PS50011"/>
    </source>
</evidence>
<feature type="compositionally biased region" description="Low complexity" evidence="2">
    <location>
        <begin position="311"/>
        <end position="327"/>
    </location>
</feature>
<dbReference type="PROSITE" id="PS00107">
    <property type="entry name" value="PROTEIN_KINASE_ATP"/>
    <property type="match status" value="1"/>
</dbReference>
<dbReference type="PROSITE" id="PS50011">
    <property type="entry name" value="PROTEIN_KINASE_DOM"/>
    <property type="match status" value="1"/>
</dbReference>
<dbReference type="STRING" id="33097.A0A150FVD6"/>
<evidence type="ECO:0000313" key="4">
    <source>
        <dbReference type="EMBL" id="KXZ41557.1"/>
    </source>
</evidence>
<dbReference type="AlphaFoldDB" id="A0A150FVD6"/>
<gene>
    <name evidence="4" type="ORF">GPECTOR_395g218</name>
</gene>
<dbReference type="InterPro" id="IPR051681">
    <property type="entry name" value="Ser/Thr_Kinases-Pseudokinases"/>
</dbReference>
<evidence type="ECO:0000256" key="2">
    <source>
        <dbReference type="SAM" id="MobiDB-lite"/>
    </source>
</evidence>
<accession>A0A150FVD6</accession>
<dbReference type="Proteomes" id="UP000075714">
    <property type="component" value="Unassembled WGS sequence"/>
</dbReference>
<dbReference type="SUPFAM" id="SSF56112">
    <property type="entry name" value="Protein kinase-like (PK-like)"/>
    <property type="match status" value="1"/>
</dbReference>
<comment type="caution">
    <text evidence="4">The sequence shown here is derived from an EMBL/GenBank/DDBJ whole genome shotgun (WGS) entry which is preliminary data.</text>
</comment>
<proteinExistence type="predicted"/>
<dbReference type="PANTHER" id="PTHR44329:SF214">
    <property type="entry name" value="PROTEIN KINASE DOMAIN-CONTAINING PROTEIN"/>
    <property type="match status" value="1"/>
</dbReference>
<evidence type="ECO:0000313" key="5">
    <source>
        <dbReference type="Proteomes" id="UP000075714"/>
    </source>
</evidence>
<feature type="compositionally biased region" description="Low complexity" evidence="2">
    <location>
        <begin position="530"/>
        <end position="542"/>
    </location>
</feature>
<dbReference type="Gene3D" id="3.30.200.20">
    <property type="entry name" value="Phosphorylase Kinase, domain 1"/>
    <property type="match status" value="2"/>
</dbReference>
<dbReference type="InterPro" id="IPR000719">
    <property type="entry name" value="Prot_kinase_dom"/>
</dbReference>
<dbReference type="EMBL" id="LSYV01000392">
    <property type="protein sequence ID" value="KXZ41557.1"/>
    <property type="molecule type" value="Genomic_DNA"/>
</dbReference>
<protein>
    <recommendedName>
        <fullName evidence="3">Protein kinase domain-containing protein</fullName>
    </recommendedName>
</protein>
<dbReference type="PANTHER" id="PTHR44329">
    <property type="entry name" value="SERINE/THREONINE-PROTEIN KINASE TNNI3K-RELATED"/>
    <property type="match status" value="1"/>
</dbReference>
<sequence length="615" mass="61973">MCCWPLRAQQVAIHSGRDLAAILADSAVTRATLAADITLQESDWEGYATPLRLTRNLTVGAVTGPLWKDGVPIVAGTRPVFNANHLRGKIQLGAGIVLTVSDTILVNAVSGNYNIAPGFDLLAATEPIGGMGGTMLGYNSVFVMPLCYPAELQTAVALVPRPSWTPGEQKVTTAPNAPDCVAVSHTDVSLDSGGGGGSGCGGGGGSNNGSGGGSVPVAVPFERRCWAQIGYFDDLALTGTGLDGATQMRTNLYYAVQGIDSQYLCAEELSYECTTTLGVVGCMTLRLNGGAPPPSPPSRPPATSSPPPSPSGGLESAPPSSSSSSGAQLVPSGAGSLRLAVSRSSSSAAGTAALGNLRTAMSPAVLPTATTFASPAAVDGVGGKASGSPNDGAAAIPPWGNSSAFRHSSIGTGGESLIVVLSPTTPTRPDLHMLMSGSGGLVTHGSASAAASSSVSSSAAFEVELLSTVLGKGGFGRVVEGRYRRQLVAVKLILDDSLGAWGFKTSTAGGKAGAADASGTSQYHSAVESGQQQAKGAAAGPADNGTTSHLVEALRAEVEVLGRCAHPNIITLLAACLTPPRLCLVMERMDTSLDKLIFGRPPGQLIPLEEASCLG</sequence>
<feature type="compositionally biased region" description="Pro residues" evidence="2">
    <location>
        <begin position="291"/>
        <end position="310"/>
    </location>
</feature>
<keyword evidence="1" id="KW-0547">Nucleotide-binding</keyword>